<sequence length="190" mass="20900">MLVCTLELGFSSGRYSKENAAMLPDIDANIGAFVRRIGQMVPKLNLVRLSGGFDPSNHADTTYRLIDSLTTQLLQLVDRVELTGNAATLELLKLTLTRELALALLRHNVFTPISHPKLQCVMLKTPQGPIPVSNADNPETMQLMCDIAPGVVVKKISQWFIDQAPPPVFSPFGKHDNLQVLALPDMRLST</sequence>
<name>A0A9W8GXF7_9FUNG</name>
<protein>
    <submittedName>
        <fullName evidence="1">Uncharacterized protein</fullName>
    </submittedName>
</protein>
<evidence type="ECO:0000313" key="2">
    <source>
        <dbReference type="Proteomes" id="UP001140011"/>
    </source>
</evidence>
<dbReference type="Proteomes" id="UP001140011">
    <property type="component" value="Unassembled WGS sequence"/>
</dbReference>
<dbReference type="EMBL" id="JANBUH010000247">
    <property type="protein sequence ID" value="KAJ2752794.1"/>
    <property type="molecule type" value="Genomic_DNA"/>
</dbReference>
<dbReference type="AlphaFoldDB" id="A0A9W8GXF7"/>
<keyword evidence="2" id="KW-1185">Reference proteome</keyword>
<evidence type="ECO:0000313" key="1">
    <source>
        <dbReference type="EMBL" id="KAJ2752794.1"/>
    </source>
</evidence>
<reference evidence="1" key="1">
    <citation type="submission" date="2022-07" db="EMBL/GenBank/DDBJ databases">
        <title>Phylogenomic reconstructions and comparative analyses of Kickxellomycotina fungi.</title>
        <authorList>
            <person name="Reynolds N.K."/>
            <person name="Stajich J.E."/>
            <person name="Barry K."/>
            <person name="Grigoriev I.V."/>
            <person name="Crous P."/>
            <person name="Smith M.E."/>
        </authorList>
    </citation>
    <scope>NUCLEOTIDE SEQUENCE</scope>
    <source>
        <strain evidence="1">BCRC 34297</strain>
    </source>
</reference>
<accession>A0A9W8GXF7</accession>
<organism evidence="1 2">
    <name type="scientific">Coemansia pectinata</name>
    <dbReference type="NCBI Taxonomy" id="1052879"/>
    <lineage>
        <taxon>Eukaryota</taxon>
        <taxon>Fungi</taxon>
        <taxon>Fungi incertae sedis</taxon>
        <taxon>Zoopagomycota</taxon>
        <taxon>Kickxellomycotina</taxon>
        <taxon>Kickxellomycetes</taxon>
        <taxon>Kickxellales</taxon>
        <taxon>Kickxellaceae</taxon>
        <taxon>Coemansia</taxon>
    </lineage>
</organism>
<proteinExistence type="predicted"/>
<gene>
    <name evidence="1" type="ORF">GGI19_003587</name>
</gene>
<comment type="caution">
    <text evidence="1">The sequence shown here is derived from an EMBL/GenBank/DDBJ whole genome shotgun (WGS) entry which is preliminary data.</text>
</comment>